<protein>
    <submittedName>
        <fullName evidence="1">(African queen) hypothetical protein</fullName>
    </submittedName>
</protein>
<evidence type="ECO:0000313" key="2">
    <source>
        <dbReference type="Proteomes" id="UP000789524"/>
    </source>
</evidence>
<sequence>MSGHPSSQHMERVVRWAGRSQHTLTRALTAQLRIAARFNALRSMRAAALTTSYFAISSAIPTLLPTS</sequence>
<proteinExistence type="predicted"/>
<dbReference type="EMBL" id="CAKASE010000052">
    <property type="protein sequence ID" value="CAG9565006.1"/>
    <property type="molecule type" value="Genomic_DNA"/>
</dbReference>
<evidence type="ECO:0000313" key="1">
    <source>
        <dbReference type="EMBL" id="CAG9565006.1"/>
    </source>
</evidence>
<gene>
    <name evidence="1" type="ORF">DCHRY22_LOCUS5915</name>
</gene>
<dbReference type="Proteomes" id="UP000789524">
    <property type="component" value="Unassembled WGS sequence"/>
</dbReference>
<accession>A0A8J2QTS8</accession>
<keyword evidence="2" id="KW-1185">Reference proteome</keyword>
<reference evidence="1" key="1">
    <citation type="submission" date="2021-09" db="EMBL/GenBank/DDBJ databases">
        <authorList>
            <person name="Martin H S."/>
        </authorList>
    </citation>
    <scope>NUCLEOTIDE SEQUENCE</scope>
</reference>
<organism evidence="1 2">
    <name type="scientific">Danaus chrysippus</name>
    <name type="common">African queen</name>
    <dbReference type="NCBI Taxonomy" id="151541"/>
    <lineage>
        <taxon>Eukaryota</taxon>
        <taxon>Metazoa</taxon>
        <taxon>Ecdysozoa</taxon>
        <taxon>Arthropoda</taxon>
        <taxon>Hexapoda</taxon>
        <taxon>Insecta</taxon>
        <taxon>Pterygota</taxon>
        <taxon>Neoptera</taxon>
        <taxon>Endopterygota</taxon>
        <taxon>Lepidoptera</taxon>
        <taxon>Glossata</taxon>
        <taxon>Ditrysia</taxon>
        <taxon>Papilionoidea</taxon>
        <taxon>Nymphalidae</taxon>
        <taxon>Danainae</taxon>
        <taxon>Danaini</taxon>
        <taxon>Danaina</taxon>
        <taxon>Danaus</taxon>
        <taxon>Anosia</taxon>
    </lineage>
</organism>
<dbReference type="AlphaFoldDB" id="A0A8J2QTS8"/>
<name>A0A8J2QTS8_9NEOP</name>
<comment type="caution">
    <text evidence="1">The sequence shown here is derived from an EMBL/GenBank/DDBJ whole genome shotgun (WGS) entry which is preliminary data.</text>
</comment>